<dbReference type="PROSITE" id="PS51459">
    <property type="entry name" value="FIDO"/>
    <property type="match status" value="1"/>
</dbReference>
<keyword evidence="8" id="KW-0472">Membrane</keyword>
<gene>
    <name evidence="10" type="ORF">GBA83_10860</name>
</gene>
<evidence type="ECO:0000256" key="1">
    <source>
        <dbReference type="ARBA" id="ARBA00022679"/>
    </source>
</evidence>
<sequence>MARVFDPYLIPGTNVLRNLVGATDEDALAAAENDLCSARAAILREDLPSAEGTLGQLRRMHRFLFRDVYDWAGEVRTIDMGKGEGLPFQPLELFSIGVRYSEEVLRADDLLKGLGHDEFVKRLSVSYNNFNILHPFREGNGRTQRIFWEIIAREAGWHFDWGLIDKRTNDQASIAGMQRNDLRPLEDMFRRIVKPLSEPLTMSNDLAHLGEYAQPANTAYDMSLAQRRHVYEHYSYSVPSFLQGKESRNAGTRRDDFRMRRTRIHYLGIWFSVFCSFSIPVFRFFGIHRFRYPVG</sequence>
<dbReference type="Pfam" id="PF02661">
    <property type="entry name" value="Fic"/>
    <property type="match status" value="1"/>
</dbReference>
<evidence type="ECO:0000256" key="5">
    <source>
        <dbReference type="ARBA" id="ARBA00034531"/>
    </source>
</evidence>
<comment type="catalytic activity">
    <reaction evidence="7">
        <text>L-tyrosyl-[protein] + ATP = O-(5'-adenylyl)-L-tyrosyl-[protein] + diphosphate</text>
        <dbReference type="Rhea" id="RHEA:54288"/>
        <dbReference type="Rhea" id="RHEA-COMP:10136"/>
        <dbReference type="Rhea" id="RHEA-COMP:13846"/>
        <dbReference type="ChEBI" id="CHEBI:30616"/>
        <dbReference type="ChEBI" id="CHEBI:33019"/>
        <dbReference type="ChEBI" id="CHEBI:46858"/>
        <dbReference type="ChEBI" id="CHEBI:83624"/>
        <dbReference type="EC" id="2.7.7.108"/>
    </reaction>
</comment>
<keyword evidence="2" id="KW-0548">Nucleotidyltransferase</keyword>
<dbReference type="SUPFAM" id="SSF140931">
    <property type="entry name" value="Fic-like"/>
    <property type="match status" value="1"/>
</dbReference>
<evidence type="ECO:0000313" key="10">
    <source>
        <dbReference type="EMBL" id="KAB7484908.1"/>
    </source>
</evidence>
<proteinExistence type="predicted"/>
<name>A0A7J5TL26_BIFBI</name>
<organism evidence="10 11">
    <name type="scientific">Bifidobacterium bifidum</name>
    <dbReference type="NCBI Taxonomy" id="1681"/>
    <lineage>
        <taxon>Bacteria</taxon>
        <taxon>Bacillati</taxon>
        <taxon>Actinomycetota</taxon>
        <taxon>Actinomycetes</taxon>
        <taxon>Bifidobacteriales</taxon>
        <taxon>Bifidobacteriaceae</taxon>
        <taxon>Bifidobacterium</taxon>
    </lineage>
</organism>
<protein>
    <recommendedName>
        <fullName evidence="5">protein adenylyltransferase</fullName>
        <ecNumber evidence="5">2.7.7.108</ecNumber>
    </recommendedName>
</protein>
<dbReference type="Proteomes" id="UP000451386">
    <property type="component" value="Unassembled WGS sequence"/>
</dbReference>
<dbReference type="AlphaFoldDB" id="A0A7J5TL26"/>
<keyword evidence="1" id="KW-0808">Transferase</keyword>
<dbReference type="PANTHER" id="PTHR39560:SF1">
    <property type="entry name" value="PROTEIN ADENYLYLTRANSFERASE FIC-RELATED"/>
    <property type="match status" value="1"/>
</dbReference>
<reference evidence="10 11" key="1">
    <citation type="journal article" date="2019" name="Nat. Med.">
        <title>A library of human gut bacterial isolates paired with longitudinal multiomics data enables mechanistic microbiome research.</title>
        <authorList>
            <person name="Poyet M."/>
            <person name="Groussin M."/>
            <person name="Gibbons S.M."/>
            <person name="Avila-Pacheco J."/>
            <person name="Jiang X."/>
            <person name="Kearney S.M."/>
            <person name="Perrotta A.R."/>
            <person name="Berdy B."/>
            <person name="Zhao S."/>
            <person name="Lieberman T.D."/>
            <person name="Swanson P.K."/>
            <person name="Smith M."/>
            <person name="Roesemann S."/>
            <person name="Alexander J.E."/>
            <person name="Rich S.A."/>
            <person name="Livny J."/>
            <person name="Vlamakis H."/>
            <person name="Clish C."/>
            <person name="Bullock K."/>
            <person name="Deik A."/>
            <person name="Scott J."/>
            <person name="Pierce K.A."/>
            <person name="Xavier R.J."/>
            <person name="Alm E.J."/>
        </authorList>
    </citation>
    <scope>NUCLEOTIDE SEQUENCE [LARGE SCALE GENOMIC DNA]</scope>
    <source>
        <strain evidence="10 11">BIOML-A13</strain>
    </source>
</reference>
<comment type="catalytic activity">
    <reaction evidence="6">
        <text>L-threonyl-[protein] + ATP = 3-O-(5'-adenylyl)-L-threonyl-[protein] + diphosphate</text>
        <dbReference type="Rhea" id="RHEA:54292"/>
        <dbReference type="Rhea" id="RHEA-COMP:11060"/>
        <dbReference type="Rhea" id="RHEA-COMP:13847"/>
        <dbReference type="ChEBI" id="CHEBI:30013"/>
        <dbReference type="ChEBI" id="CHEBI:30616"/>
        <dbReference type="ChEBI" id="CHEBI:33019"/>
        <dbReference type="ChEBI" id="CHEBI:138113"/>
        <dbReference type="EC" id="2.7.7.108"/>
    </reaction>
</comment>
<evidence type="ECO:0000259" key="9">
    <source>
        <dbReference type="PROSITE" id="PS51459"/>
    </source>
</evidence>
<evidence type="ECO:0000256" key="2">
    <source>
        <dbReference type="ARBA" id="ARBA00022695"/>
    </source>
</evidence>
<keyword evidence="8" id="KW-1133">Transmembrane helix</keyword>
<feature type="transmembrane region" description="Helical" evidence="8">
    <location>
        <begin position="264"/>
        <end position="285"/>
    </location>
</feature>
<evidence type="ECO:0000256" key="7">
    <source>
        <dbReference type="ARBA" id="ARBA00048696"/>
    </source>
</evidence>
<evidence type="ECO:0000256" key="8">
    <source>
        <dbReference type="SAM" id="Phobius"/>
    </source>
</evidence>
<dbReference type="GO" id="GO:0005524">
    <property type="term" value="F:ATP binding"/>
    <property type="evidence" value="ECO:0007669"/>
    <property type="project" value="UniProtKB-KW"/>
</dbReference>
<dbReference type="PANTHER" id="PTHR39560">
    <property type="entry name" value="PROTEIN ADENYLYLTRANSFERASE FIC-RELATED"/>
    <property type="match status" value="1"/>
</dbReference>
<dbReference type="GO" id="GO:0051302">
    <property type="term" value="P:regulation of cell division"/>
    <property type="evidence" value="ECO:0007669"/>
    <property type="project" value="TreeGrafter"/>
</dbReference>
<evidence type="ECO:0000256" key="6">
    <source>
        <dbReference type="ARBA" id="ARBA00047939"/>
    </source>
</evidence>
<evidence type="ECO:0000313" key="11">
    <source>
        <dbReference type="Proteomes" id="UP000451386"/>
    </source>
</evidence>
<dbReference type="Gene3D" id="1.10.3290.10">
    <property type="entry name" value="Fido-like domain"/>
    <property type="match status" value="1"/>
</dbReference>
<feature type="domain" description="Fido" evidence="9">
    <location>
        <begin position="52"/>
        <end position="191"/>
    </location>
</feature>
<dbReference type="EC" id="2.7.7.108" evidence="5"/>
<evidence type="ECO:0000256" key="4">
    <source>
        <dbReference type="ARBA" id="ARBA00022840"/>
    </source>
</evidence>
<keyword evidence="8" id="KW-0812">Transmembrane</keyword>
<keyword evidence="3" id="KW-0547">Nucleotide-binding</keyword>
<evidence type="ECO:0000256" key="3">
    <source>
        <dbReference type="ARBA" id="ARBA00022741"/>
    </source>
</evidence>
<dbReference type="EMBL" id="WDOP01000049">
    <property type="protein sequence ID" value="KAB7484908.1"/>
    <property type="molecule type" value="Genomic_DNA"/>
</dbReference>
<comment type="caution">
    <text evidence="10">The sequence shown here is derived from an EMBL/GenBank/DDBJ whole genome shotgun (WGS) entry which is preliminary data.</text>
</comment>
<dbReference type="InterPro" id="IPR036597">
    <property type="entry name" value="Fido-like_dom_sf"/>
</dbReference>
<dbReference type="InterPro" id="IPR003812">
    <property type="entry name" value="Fido"/>
</dbReference>
<dbReference type="GO" id="GO:0070733">
    <property type="term" value="F:AMPylase activity"/>
    <property type="evidence" value="ECO:0007669"/>
    <property type="project" value="UniProtKB-EC"/>
</dbReference>
<accession>A0A7J5TL26</accession>
<keyword evidence="4" id="KW-0067">ATP-binding</keyword>